<dbReference type="RefSeq" id="XP_065650067.1">
    <property type="nucleotide sequence ID" value="XM_065793995.1"/>
</dbReference>
<dbReference type="InterPro" id="IPR011356">
    <property type="entry name" value="Leucine_aapep/pepB"/>
</dbReference>
<evidence type="ECO:0000256" key="2">
    <source>
        <dbReference type="ARBA" id="ARBA00022438"/>
    </source>
</evidence>
<proteinExistence type="inferred from homology"/>
<dbReference type="Gene3D" id="3.40.630.10">
    <property type="entry name" value="Zn peptidases"/>
    <property type="match status" value="1"/>
</dbReference>
<accession>A0ABM4BLW7</accession>
<evidence type="ECO:0000256" key="1">
    <source>
        <dbReference type="ARBA" id="ARBA00009528"/>
    </source>
</evidence>
<sequence>MVHLGFAVELCVSLENGDYDAIVIVGQNTKNENNCYPEFLNDYLSAIDIASEVDGLLLSEVNGVITPNKEVKLVVYSPTGPVNRDYDDVRRYKDAAIAGVKRALKSKKKNLLLVVSNSEPGLAKYKDALLVSVLGAFEALYVPLEVRESSPANAKKVNKLGISSTKLQSEEMSAPFIRKATALEWGRIIARDIGGSDPERMCPLKVEEFVREVFKDTSITINVVFGHDNLRADYPLFAAVDRCANMVERHRGRIIYLEYRGEGEVENSYFFVGKGVTYDTGGADVKAGGHMAGMHRDKCGAATIAGLFAVLNELQPKGIRVVARLAVVRNSIGSESYVADEIITSKAGCRVRVGNTDAEGRMAMTDSLYHCKEEALNSKNPHLFTIATLTGHAIIAMGDKYTIALDNGAANMQGFARHIQELGDCLADPFEVSMLRREDFQFAAGRNEYEDALQCNNEPSSRTPRGHQFPAAFMIKASGLDKHGIDSDYPIKYTHLDIAGSSGPYPGIPTGCPLPSLTRLLKMI</sequence>
<dbReference type="PANTHER" id="PTHR11963:SF48">
    <property type="entry name" value="DIPEPTIDASE B, ISOFORM A"/>
    <property type="match status" value="1"/>
</dbReference>
<gene>
    <name evidence="7" type="primary">LOC100206474</name>
</gene>
<keyword evidence="6" id="KW-1185">Reference proteome</keyword>
<comment type="similarity">
    <text evidence="1">Belongs to the peptidase M17 family.</text>
</comment>
<evidence type="ECO:0000256" key="4">
    <source>
        <dbReference type="ARBA" id="ARBA00022801"/>
    </source>
</evidence>
<evidence type="ECO:0000259" key="5">
    <source>
        <dbReference type="PROSITE" id="PS00631"/>
    </source>
</evidence>
<protein>
    <submittedName>
        <fullName evidence="7">Aminopeptidase W07G4.4 isoform X2</fullName>
    </submittedName>
</protein>
<dbReference type="PRINTS" id="PR00481">
    <property type="entry name" value="LAMNOPPTDASE"/>
</dbReference>
<dbReference type="InterPro" id="IPR000819">
    <property type="entry name" value="Peptidase_M17_C"/>
</dbReference>
<dbReference type="Proteomes" id="UP001652625">
    <property type="component" value="Chromosome 03"/>
</dbReference>
<dbReference type="Pfam" id="PF00883">
    <property type="entry name" value="Peptidase_M17"/>
    <property type="match status" value="1"/>
</dbReference>
<keyword evidence="2 7" id="KW-0031">Aminopeptidase</keyword>
<reference evidence="7" key="1">
    <citation type="submission" date="2025-08" db="UniProtKB">
        <authorList>
            <consortium name="RefSeq"/>
        </authorList>
    </citation>
    <scope>IDENTIFICATION</scope>
</reference>
<dbReference type="GO" id="GO:0004177">
    <property type="term" value="F:aminopeptidase activity"/>
    <property type="evidence" value="ECO:0007669"/>
    <property type="project" value="UniProtKB-KW"/>
</dbReference>
<name>A0ABM4BLW7_HYDVU</name>
<dbReference type="SUPFAM" id="SSF53187">
    <property type="entry name" value="Zn-dependent exopeptidases"/>
    <property type="match status" value="1"/>
</dbReference>
<feature type="domain" description="Cytosol aminopeptidase" evidence="5">
    <location>
        <begin position="355"/>
        <end position="362"/>
    </location>
</feature>
<dbReference type="PANTHER" id="PTHR11963">
    <property type="entry name" value="LEUCINE AMINOPEPTIDASE-RELATED"/>
    <property type="match status" value="1"/>
</dbReference>
<keyword evidence="4" id="KW-0378">Hydrolase</keyword>
<dbReference type="PROSITE" id="PS00631">
    <property type="entry name" value="CYTOSOL_AP"/>
    <property type="match status" value="1"/>
</dbReference>
<evidence type="ECO:0000256" key="3">
    <source>
        <dbReference type="ARBA" id="ARBA00022670"/>
    </source>
</evidence>
<evidence type="ECO:0000313" key="7">
    <source>
        <dbReference type="RefSeq" id="XP_065650067.1"/>
    </source>
</evidence>
<organism evidence="6 7">
    <name type="scientific">Hydra vulgaris</name>
    <name type="common">Hydra</name>
    <name type="synonym">Hydra attenuata</name>
    <dbReference type="NCBI Taxonomy" id="6087"/>
    <lineage>
        <taxon>Eukaryota</taxon>
        <taxon>Metazoa</taxon>
        <taxon>Cnidaria</taxon>
        <taxon>Hydrozoa</taxon>
        <taxon>Hydroidolina</taxon>
        <taxon>Anthoathecata</taxon>
        <taxon>Aplanulata</taxon>
        <taxon>Hydridae</taxon>
        <taxon>Hydra</taxon>
    </lineage>
</organism>
<evidence type="ECO:0000313" key="6">
    <source>
        <dbReference type="Proteomes" id="UP001652625"/>
    </source>
</evidence>
<dbReference type="GeneID" id="100206474"/>
<keyword evidence="3" id="KW-0645">Protease</keyword>